<evidence type="ECO:0000313" key="1">
    <source>
        <dbReference type="EMBL" id="EOO13545.1"/>
    </source>
</evidence>
<protein>
    <submittedName>
        <fullName evidence="1">Uncharacterized protein</fullName>
    </submittedName>
</protein>
<dbReference type="HOGENOM" id="CLU_2767440_0_0_9"/>
<name>R8CPV0_BACCE</name>
<dbReference type="RefSeq" id="WP_016096743.1">
    <property type="nucleotide sequence ID" value="NZ_KB976148.1"/>
</dbReference>
<sequence length="75" mass="8776">REGEDILRTSEIPSTDVSFENVESHKRNKGNEISACPKCKKQSFRATFNEHPKWVRFCLCCEYKEVNPAYSPFVY</sequence>
<accession>R8CPV0</accession>
<dbReference type="EMBL" id="AHDZ01000040">
    <property type="protein sequence ID" value="EOO13545.1"/>
    <property type="molecule type" value="Genomic_DNA"/>
</dbReference>
<feature type="non-terminal residue" evidence="1">
    <location>
        <position position="1"/>
    </location>
</feature>
<dbReference type="PATRIC" id="fig|1053205.3.peg.4770"/>
<dbReference type="AlphaFoldDB" id="R8CPV0"/>
<comment type="caution">
    <text evidence="1">The sequence shown here is derived from an EMBL/GenBank/DDBJ whole genome shotgun (WGS) entry which is preliminary data.</text>
</comment>
<dbReference type="Proteomes" id="UP000014003">
    <property type="component" value="Unassembled WGS sequence"/>
</dbReference>
<proteinExistence type="predicted"/>
<reference evidence="1 2" key="1">
    <citation type="submission" date="2012-12" db="EMBL/GenBank/DDBJ databases">
        <title>The Genome Sequence of Bacillus cereus HuA3-9.</title>
        <authorList>
            <consortium name="The Broad Institute Genome Sequencing Platform"/>
            <consortium name="The Broad Institute Genome Sequencing Center for Infectious Disease"/>
            <person name="Feldgarden M."/>
            <person name="Van der Auwera G.A."/>
            <person name="Mahillon J."/>
            <person name="Duprez V."/>
            <person name="Timmery S."/>
            <person name="Mattelet C."/>
            <person name="Dierick K."/>
            <person name="Sun M."/>
            <person name="Yu Z."/>
            <person name="Zhu L."/>
            <person name="Hu X."/>
            <person name="Shank E.B."/>
            <person name="Swiecicka I."/>
            <person name="Hansen B.M."/>
            <person name="Andrup L."/>
            <person name="Walker B."/>
            <person name="Young S.K."/>
            <person name="Zeng Q."/>
            <person name="Gargeya S."/>
            <person name="Fitzgerald M."/>
            <person name="Haas B."/>
            <person name="Abouelleil A."/>
            <person name="Alvarado L."/>
            <person name="Arachchi H.M."/>
            <person name="Berlin A.M."/>
            <person name="Chapman S.B."/>
            <person name="Dewar J."/>
            <person name="Goldberg J."/>
            <person name="Griggs A."/>
            <person name="Gujja S."/>
            <person name="Hansen M."/>
            <person name="Howarth C."/>
            <person name="Imamovic A."/>
            <person name="Larimer J."/>
            <person name="McCowan C."/>
            <person name="Murphy C."/>
            <person name="Neiman D."/>
            <person name="Pearson M."/>
            <person name="Priest M."/>
            <person name="Roberts A."/>
            <person name="Saif S."/>
            <person name="Shea T."/>
            <person name="Sisk P."/>
            <person name="Sykes S."/>
            <person name="Wortman J."/>
            <person name="Nusbaum C."/>
            <person name="Birren B."/>
        </authorList>
    </citation>
    <scope>NUCLEOTIDE SEQUENCE [LARGE SCALE GENOMIC DNA]</scope>
    <source>
        <strain evidence="1 2">HuA3-9</strain>
    </source>
</reference>
<gene>
    <name evidence="1" type="ORF">IGA_04715</name>
</gene>
<organism evidence="1 2">
    <name type="scientific">Bacillus cereus HuA3-9</name>
    <dbReference type="NCBI Taxonomy" id="1053205"/>
    <lineage>
        <taxon>Bacteria</taxon>
        <taxon>Bacillati</taxon>
        <taxon>Bacillota</taxon>
        <taxon>Bacilli</taxon>
        <taxon>Bacillales</taxon>
        <taxon>Bacillaceae</taxon>
        <taxon>Bacillus</taxon>
        <taxon>Bacillus cereus group</taxon>
    </lineage>
</organism>
<evidence type="ECO:0000313" key="2">
    <source>
        <dbReference type="Proteomes" id="UP000014003"/>
    </source>
</evidence>